<comment type="caution">
    <text evidence="2">The sequence shown here is derived from an EMBL/GenBank/DDBJ whole genome shotgun (WGS) entry which is preliminary data.</text>
</comment>
<keyword evidence="1" id="KW-0472">Membrane</keyword>
<name>A0A315Z5J5_SEDFL</name>
<dbReference type="AlphaFoldDB" id="A0A315Z5J5"/>
<dbReference type="Proteomes" id="UP000245535">
    <property type="component" value="Unassembled WGS sequence"/>
</dbReference>
<evidence type="ECO:0000313" key="3">
    <source>
        <dbReference type="Proteomes" id="UP000245535"/>
    </source>
</evidence>
<evidence type="ECO:0000256" key="1">
    <source>
        <dbReference type="SAM" id="Phobius"/>
    </source>
</evidence>
<keyword evidence="1" id="KW-0812">Transmembrane</keyword>
<dbReference type="EMBL" id="QGDO01000006">
    <property type="protein sequence ID" value="PWJ39173.1"/>
    <property type="molecule type" value="Genomic_DNA"/>
</dbReference>
<accession>A0A315Z5J5</accession>
<reference evidence="2 3" key="1">
    <citation type="submission" date="2018-03" db="EMBL/GenBank/DDBJ databases">
        <title>Genomic Encyclopedia of Archaeal and Bacterial Type Strains, Phase II (KMG-II): from individual species to whole genera.</title>
        <authorList>
            <person name="Goeker M."/>
        </authorList>
    </citation>
    <scope>NUCLEOTIDE SEQUENCE [LARGE SCALE GENOMIC DNA]</scope>
    <source>
        <strain evidence="2 3">DSM 28229</strain>
    </source>
</reference>
<proteinExistence type="predicted"/>
<organism evidence="2 3">
    <name type="scientific">Sediminitomix flava</name>
    <dbReference type="NCBI Taxonomy" id="379075"/>
    <lineage>
        <taxon>Bacteria</taxon>
        <taxon>Pseudomonadati</taxon>
        <taxon>Bacteroidota</taxon>
        <taxon>Cytophagia</taxon>
        <taxon>Cytophagales</taxon>
        <taxon>Flammeovirgaceae</taxon>
        <taxon>Sediminitomix</taxon>
    </lineage>
</organism>
<evidence type="ECO:0000313" key="2">
    <source>
        <dbReference type="EMBL" id="PWJ39173.1"/>
    </source>
</evidence>
<keyword evidence="3" id="KW-1185">Reference proteome</keyword>
<feature type="transmembrane region" description="Helical" evidence="1">
    <location>
        <begin position="6"/>
        <end position="29"/>
    </location>
</feature>
<protein>
    <submittedName>
        <fullName evidence="2">Uncharacterized protein</fullName>
    </submittedName>
</protein>
<gene>
    <name evidence="2" type="ORF">BC781_10674</name>
</gene>
<keyword evidence="1" id="KW-1133">Transmembrane helix</keyword>
<sequence length="36" mass="4082">MIGVIISDFFAIFYVVNVVYVSSSLGFIFDKKKGNY</sequence>